<reference evidence="2 3" key="1">
    <citation type="submission" date="2019-11" db="EMBL/GenBank/DDBJ databases">
        <title>Cellulosimicrobium composti sp. nov. isolated from a compost.</title>
        <authorList>
            <person name="Yang Y."/>
        </authorList>
    </citation>
    <scope>NUCLEOTIDE SEQUENCE [LARGE SCALE GENOMIC DNA]</scope>
    <source>
        <strain evidence="2 3">BIT-GX5</strain>
    </source>
</reference>
<sequence>MGRGRGPVSPAGGRGRRRAAARAAVVPLLLAGSLALTACSVSFGGPDDPATGGTSTATGGTPSGGGTGTTIDDIERGETVRWDVSRPITAESVGLGESMAVVQVPGGAAEVELVLPDGTWTTTAEELTIQPRRGYVSTINVFRTLSGAQAVHDQLVADAEVLGFPRSQVDRWLDELPASLDASRAGGTRERTGINGSNGDVVTSVQISHEPGPGGDESIRLWYAVSPVTPD</sequence>
<proteinExistence type="predicted"/>
<dbReference type="EMBL" id="WMKA01000012">
    <property type="protein sequence ID" value="MTG88764.1"/>
    <property type="molecule type" value="Genomic_DNA"/>
</dbReference>
<gene>
    <name evidence="2" type="ORF">GJV82_07380</name>
</gene>
<evidence type="ECO:0000313" key="2">
    <source>
        <dbReference type="EMBL" id="MTG88764.1"/>
    </source>
</evidence>
<feature type="compositionally biased region" description="Low complexity" evidence="1">
    <location>
        <begin position="50"/>
        <end position="60"/>
    </location>
</feature>
<protein>
    <submittedName>
        <fullName evidence="2">Uncharacterized protein</fullName>
    </submittedName>
</protein>
<evidence type="ECO:0000313" key="3">
    <source>
        <dbReference type="Proteomes" id="UP000440668"/>
    </source>
</evidence>
<evidence type="ECO:0000256" key="1">
    <source>
        <dbReference type="SAM" id="MobiDB-lite"/>
    </source>
</evidence>
<dbReference type="Proteomes" id="UP000440668">
    <property type="component" value="Unassembled WGS sequence"/>
</dbReference>
<comment type="caution">
    <text evidence="2">The sequence shown here is derived from an EMBL/GenBank/DDBJ whole genome shotgun (WGS) entry which is preliminary data.</text>
</comment>
<feature type="region of interest" description="Disordered" evidence="1">
    <location>
        <begin position="50"/>
        <end position="73"/>
    </location>
</feature>
<accession>A0A6N7ZH30</accession>
<organism evidence="2 3">
    <name type="scientific">Cellulosimicrobium composti</name>
    <dbReference type="NCBI Taxonomy" id="2672572"/>
    <lineage>
        <taxon>Bacteria</taxon>
        <taxon>Bacillati</taxon>
        <taxon>Actinomycetota</taxon>
        <taxon>Actinomycetes</taxon>
        <taxon>Micrococcales</taxon>
        <taxon>Promicromonosporaceae</taxon>
        <taxon>Cellulosimicrobium</taxon>
    </lineage>
</organism>
<name>A0A6N7ZH30_9MICO</name>
<dbReference type="AlphaFoldDB" id="A0A6N7ZH30"/>